<accession>A0A2M9D3J1</accession>
<sequence>MFVDISIGINNSPREINFESAQSASEVETIIAEALNSDAKYVSLRDAKGKLYIVPTTALAYVELGEEESRRIGFVA</sequence>
<dbReference type="InterPro" id="IPR021456">
    <property type="entry name" value="DUF3107"/>
</dbReference>
<proteinExistence type="predicted"/>
<name>A0A2M9D3J1_9MICO</name>
<dbReference type="Pfam" id="PF11305">
    <property type="entry name" value="DUF3107"/>
    <property type="match status" value="1"/>
</dbReference>
<gene>
    <name evidence="1" type="ORF">CLV85_2334</name>
</gene>
<reference evidence="1 2" key="1">
    <citation type="submission" date="2017-11" db="EMBL/GenBank/DDBJ databases">
        <title>Genomic Encyclopedia of Archaeal and Bacterial Type Strains, Phase II (KMG-II): From Individual Species to Whole Genera.</title>
        <authorList>
            <person name="Goeker M."/>
        </authorList>
    </citation>
    <scope>NUCLEOTIDE SEQUENCE [LARGE SCALE GENOMIC DNA]</scope>
    <source>
        <strain evidence="1 2">DSM 16400</strain>
    </source>
</reference>
<dbReference type="EMBL" id="PGFH01000002">
    <property type="protein sequence ID" value="PJJ78756.1"/>
    <property type="molecule type" value="Genomic_DNA"/>
</dbReference>
<comment type="caution">
    <text evidence="1">The sequence shown here is derived from an EMBL/GenBank/DDBJ whole genome shotgun (WGS) entry which is preliminary data.</text>
</comment>
<evidence type="ECO:0000313" key="2">
    <source>
        <dbReference type="Proteomes" id="UP000231742"/>
    </source>
</evidence>
<protein>
    <submittedName>
        <fullName evidence="1">Uncharacterized protein DUF3107</fullName>
    </submittedName>
</protein>
<dbReference type="AlphaFoldDB" id="A0A2M9D3J1"/>
<dbReference type="Proteomes" id="UP000231742">
    <property type="component" value="Unassembled WGS sequence"/>
</dbReference>
<keyword evidence="2" id="KW-1185">Reference proteome</keyword>
<organism evidence="1 2">
    <name type="scientific">Salinibacterium amurskyense</name>
    <dbReference type="NCBI Taxonomy" id="205941"/>
    <lineage>
        <taxon>Bacteria</taxon>
        <taxon>Bacillati</taxon>
        <taxon>Actinomycetota</taxon>
        <taxon>Actinomycetes</taxon>
        <taxon>Micrococcales</taxon>
        <taxon>Microbacteriaceae</taxon>
        <taxon>Salinibacterium</taxon>
    </lineage>
</organism>
<evidence type="ECO:0000313" key="1">
    <source>
        <dbReference type="EMBL" id="PJJ78756.1"/>
    </source>
</evidence>